<evidence type="ECO:0000256" key="3">
    <source>
        <dbReference type="ARBA" id="ARBA00022448"/>
    </source>
</evidence>
<feature type="transmembrane region" description="Helical" evidence="9">
    <location>
        <begin position="312"/>
        <end position="334"/>
    </location>
</feature>
<feature type="transmembrane region" description="Helical" evidence="9">
    <location>
        <begin position="122"/>
        <end position="144"/>
    </location>
</feature>
<sequence>MTGLAEPRVSGDRAPVTGGARSRGPGIPYPLVLALLAGLVLVAATAGIAAGSVSLPPGQVWGILLHSAHPALAAPDWPPVRETIVLDVRLPRVLLCAVVGAGLSVCGMALQALVRNPLADPMLLGVSSGATVGAVLVVVFHMAWFGRFSLPLAAFGGALLALVLVYFLARSGGRMTTVRLVLAGVATAEVLSAVAGYLVITSKDPHSAESAMRWMLGGLAGTTWTVLWIPAAAVLAGTAVLLGLSRRLNLLLAGEEAAASLGLDVHRFRAALFVLVALMIGTVVAVSGSIGFVGLIMPHVVRLLVGADHRRALPAVALLGAAFLIAADLAARILISPEEIPVGILTALVGGPFFLYLMKRKAPR</sequence>
<evidence type="ECO:0000256" key="1">
    <source>
        <dbReference type="ARBA" id="ARBA00004651"/>
    </source>
</evidence>
<comment type="subcellular location">
    <subcellularLocation>
        <location evidence="1">Cell membrane</location>
        <topology evidence="1">Multi-pass membrane protein</topology>
    </subcellularLocation>
</comment>
<keyword evidence="11" id="KW-1185">Reference proteome</keyword>
<dbReference type="FunFam" id="1.10.3470.10:FF:000001">
    <property type="entry name" value="Vitamin B12 ABC transporter permease BtuC"/>
    <property type="match status" value="1"/>
</dbReference>
<keyword evidence="6 9" id="KW-1133">Transmembrane helix</keyword>
<dbReference type="CDD" id="cd06550">
    <property type="entry name" value="TM_ABC_iron-siderophores_like"/>
    <property type="match status" value="1"/>
</dbReference>
<comment type="caution">
    <text evidence="10">The sequence shown here is derived from an EMBL/GenBank/DDBJ whole genome shotgun (WGS) entry which is preliminary data.</text>
</comment>
<dbReference type="GO" id="GO:0033214">
    <property type="term" value="P:siderophore-iron import into cell"/>
    <property type="evidence" value="ECO:0007669"/>
    <property type="project" value="TreeGrafter"/>
</dbReference>
<name>A0A543I992_9ACTN</name>
<dbReference type="AlphaFoldDB" id="A0A543I992"/>
<feature type="transmembrane region" description="Helical" evidence="9">
    <location>
        <begin position="90"/>
        <end position="110"/>
    </location>
</feature>
<keyword evidence="4" id="KW-1003">Cell membrane</keyword>
<protein>
    <submittedName>
        <fullName evidence="10">Iron complex transport system permease protein</fullName>
    </submittedName>
</protein>
<dbReference type="SUPFAM" id="SSF81345">
    <property type="entry name" value="ABC transporter involved in vitamin B12 uptake, BtuC"/>
    <property type="match status" value="1"/>
</dbReference>
<reference evidence="10 11" key="1">
    <citation type="submission" date="2019-06" db="EMBL/GenBank/DDBJ databases">
        <title>Sequencing the genomes of 1000 actinobacteria strains.</title>
        <authorList>
            <person name="Klenk H.-P."/>
        </authorList>
    </citation>
    <scope>NUCLEOTIDE SEQUENCE [LARGE SCALE GENOMIC DNA]</scope>
    <source>
        <strain evidence="10 11">DSM 45043</strain>
    </source>
</reference>
<proteinExistence type="inferred from homology"/>
<dbReference type="Pfam" id="PF01032">
    <property type="entry name" value="FecCD"/>
    <property type="match status" value="1"/>
</dbReference>
<dbReference type="PANTHER" id="PTHR30472">
    <property type="entry name" value="FERRIC ENTEROBACTIN TRANSPORT SYSTEM PERMEASE PROTEIN"/>
    <property type="match status" value="1"/>
</dbReference>
<dbReference type="Gene3D" id="1.10.3470.10">
    <property type="entry name" value="ABC transporter involved in vitamin B12 uptake, BtuC"/>
    <property type="match status" value="1"/>
</dbReference>
<evidence type="ECO:0000313" key="10">
    <source>
        <dbReference type="EMBL" id="TQM67129.1"/>
    </source>
</evidence>
<dbReference type="GO" id="GO:0022857">
    <property type="term" value="F:transmembrane transporter activity"/>
    <property type="evidence" value="ECO:0007669"/>
    <property type="project" value="InterPro"/>
</dbReference>
<feature type="transmembrane region" description="Helical" evidence="9">
    <location>
        <begin position="31"/>
        <end position="55"/>
    </location>
</feature>
<feature type="transmembrane region" description="Helical" evidence="9">
    <location>
        <begin position="340"/>
        <end position="358"/>
    </location>
</feature>
<dbReference type="InterPro" id="IPR037294">
    <property type="entry name" value="ABC_BtuC-like"/>
</dbReference>
<dbReference type="InterPro" id="IPR000522">
    <property type="entry name" value="ABC_transptr_permease_BtuC"/>
</dbReference>
<comment type="similarity">
    <text evidence="2">Belongs to the binding-protein-dependent transport system permease family. FecCD subfamily.</text>
</comment>
<keyword evidence="5 9" id="KW-0812">Transmembrane</keyword>
<feature type="transmembrane region" description="Helical" evidence="9">
    <location>
        <begin position="212"/>
        <end position="236"/>
    </location>
</feature>
<evidence type="ECO:0000256" key="4">
    <source>
        <dbReference type="ARBA" id="ARBA00022475"/>
    </source>
</evidence>
<keyword evidence="3" id="KW-0813">Transport</keyword>
<organism evidence="10 11">
    <name type="scientific">Actinomadura hallensis</name>
    <dbReference type="NCBI Taxonomy" id="337895"/>
    <lineage>
        <taxon>Bacteria</taxon>
        <taxon>Bacillati</taxon>
        <taxon>Actinomycetota</taxon>
        <taxon>Actinomycetes</taxon>
        <taxon>Streptosporangiales</taxon>
        <taxon>Thermomonosporaceae</taxon>
        <taxon>Actinomadura</taxon>
    </lineage>
</organism>
<evidence type="ECO:0000256" key="2">
    <source>
        <dbReference type="ARBA" id="ARBA00007935"/>
    </source>
</evidence>
<dbReference type="Proteomes" id="UP000316706">
    <property type="component" value="Unassembled WGS sequence"/>
</dbReference>
<evidence type="ECO:0000256" key="6">
    <source>
        <dbReference type="ARBA" id="ARBA00022989"/>
    </source>
</evidence>
<dbReference type="PANTHER" id="PTHR30472:SF67">
    <property type="entry name" value="PERMEASE OF ABC TRANSPORTER-RELATED"/>
    <property type="match status" value="1"/>
</dbReference>
<dbReference type="EMBL" id="VFPO01000001">
    <property type="protein sequence ID" value="TQM67129.1"/>
    <property type="molecule type" value="Genomic_DNA"/>
</dbReference>
<feature type="transmembrane region" description="Helical" evidence="9">
    <location>
        <begin position="271"/>
        <end position="300"/>
    </location>
</feature>
<accession>A0A543I992</accession>
<evidence type="ECO:0000256" key="9">
    <source>
        <dbReference type="SAM" id="Phobius"/>
    </source>
</evidence>
<feature type="region of interest" description="Disordered" evidence="8">
    <location>
        <begin position="1"/>
        <end position="21"/>
    </location>
</feature>
<evidence type="ECO:0000313" key="11">
    <source>
        <dbReference type="Proteomes" id="UP000316706"/>
    </source>
</evidence>
<feature type="transmembrane region" description="Helical" evidence="9">
    <location>
        <begin position="180"/>
        <end position="200"/>
    </location>
</feature>
<evidence type="ECO:0000256" key="5">
    <source>
        <dbReference type="ARBA" id="ARBA00022692"/>
    </source>
</evidence>
<evidence type="ECO:0000256" key="7">
    <source>
        <dbReference type="ARBA" id="ARBA00023136"/>
    </source>
</evidence>
<gene>
    <name evidence="10" type="ORF">FHX41_0732</name>
</gene>
<evidence type="ECO:0000256" key="8">
    <source>
        <dbReference type="SAM" id="MobiDB-lite"/>
    </source>
</evidence>
<keyword evidence="7 9" id="KW-0472">Membrane</keyword>
<feature type="transmembrane region" description="Helical" evidence="9">
    <location>
        <begin position="150"/>
        <end position="168"/>
    </location>
</feature>
<dbReference type="GO" id="GO:0005886">
    <property type="term" value="C:plasma membrane"/>
    <property type="evidence" value="ECO:0007669"/>
    <property type="project" value="UniProtKB-SubCell"/>
</dbReference>